<organism evidence="13 14">
    <name type="scientific">Hyphomicrobium nitrativorans NL23</name>
    <dbReference type="NCBI Taxonomy" id="1029756"/>
    <lineage>
        <taxon>Bacteria</taxon>
        <taxon>Pseudomonadati</taxon>
        <taxon>Pseudomonadota</taxon>
        <taxon>Alphaproteobacteria</taxon>
        <taxon>Hyphomicrobiales</taxon>
        <taxon>Hyphomicrobiaceae</taxon>
        <taxon>Hyphomicrobium</taxon>
    </lineage>
</organism>
<evidence type="ECO:0000256" key="1">
    <source>
        <dbReference type="ARBA" id="ARBA00001933"/>
    </source>
</evidence>
<dbReference type="InterPro" id="IPR011821">
    <property type="entry name" value="O_succ_thio_ly"/>
</dbReference>
<feature type="modified residue" description="N6-(pyridoxal phosphate)lysine" evidence="11">
    <location>
        <position position="199"/>
    </location>
</feature>
<dbReference type="KEGG" id="hni:W911_08180"/>
<dbReference type="GO" id="GO:0019343">
    <property type="term" value="P:cysteine biosynthetic process via cystathionine"/>
    <property type="evidence" value="ECO:0007669"/>
    <property type="project" value="TreeGrafter"/>
</dbReference>
<dbReference type="PANTHER" id="PTHR11808">
    <property type="entry name" value="TRANS-SULFURATION ENZYME FAMILY MEMBER"/>
    <property type="match status" value="1"/>
</dbReference>
<protein>
    <recommendedName>
        <fullName evidence="4">L-methionine gamma-lyase</fullName>
        <ecNumber evidence="3">4.4.1.11</ecNumber>
    </recommendedName>
    <alternativeName>
        <fullName evidence="10">L-methionine-alpha-deamino-gamma-mercaptomethane-lyase</fullName>
    </alternativeName>
</protein>
<keyword evidence="6" id="KW-0456">Lyase</keyword>
<evidence type="ECO:0000256" key="9">
    <source>
        <dbReference type="ARBA" id="ARBA00064130"/>
    </source>
</evidence>
<dbReference type="GO" id="GO:0003962">
    <property type="term" value="F:cystathionine gamma-synthase activity"/>
    <property type="evidence" value="ECO:0007669"/>
    <property type="project" value="TreeGrafter"/>
</dbReference>
<keyword evidence="14" id="KW-1185">Reference proteome</keyword>
<dbReference type="NCBIfam" id="TIGR02080">
    <property type="entry name" value="O_succ_thio_ly"/>
    <property type="match status" value="1"/>
</dbReference>
<comment type="catalytic activity">
    <reaction evidence="7">
        <text>L-methionine + H2O = methanethiol + 2-oxobutanoate + NH4(+)</text>
        <dbReference type="Rhea" id="RHEA:23800"/>
        <dbReference type="ChEBI" id="CHEBI:15377"/>
        <dbReference type="ChEBI" id="CHEBI:16007"/>
        <dbReference type="ChEBI" id="CHEBI:16763"/>
        <dbReference type="ChEBI" id="CHEBI:28938"/>
        <dbReference type="ChEBI" id="CHEBI:57844"/>
        <dbReference type="EC" id="4.4.1.11"/>
    </reaction>
</comment>
<dbReference type="GO" id="GO:0047982">
    <property type="term" value="F:homocysteine desulfhydrase activity"/>
    <property type="evidence" value="ECO:0007669"/>
    <property type="project" value="UniProtKB-EC"/>
</dbReference>
<dbReference type="FunFam" id="3.40.640.10:FF:000046">
    <property type="entry name" value="Cystathionine gamma-lyase"/>
    <property type="match status" value="1"/>
</dbReference>
<evidence type="ECO:0000256" key="3">
    <source>
        <dbReference type="ARBA" id="ARBA00012222"/>
    </source>
</evidence>
<dbReference type="CDD" id="cd00614">
    <property type="entry name" value="CGS_like"/>
    <property type="match status" value="1"/>
</dbReference>
<dbReference type="RefSeq" id="WP_023787016.1">
    <property type="nucleotide sequence ID" value="NC_022997.1"/>
</dbReference>
<comment type="subunit">
    <text evidence="9">Homotetramer; dimer of active dimers.</text>
</comment>
<evidence type="ECO:0000256" key="7">
    <source>
        <dbReference type="ARBA" id="ARBA00049180"/>
    </source>
</evidence>
<dbReference type="PIRSF" id="PIRSF001434">
    <property type="entry name" value="CGS"/>
    <property type="match status" value="1"/>
</dbReference>
<dbReference type="GO" id="GO:0019346">
    <property type="term" value="P:transsulfuration"/>
    <property type="evidence" value="ECO:0007669"/>
    <property type="project" value="InterPro"/>
</dbReference>
<dbReference type="GO" id="GO:0004123">
    <property type="term" value="F:cystathionine gamma-lyase activity"/>
    <property type="evidence" value="ECO:0007669"/>
    <property type="project" value="TreeGrafter"/>
</dbReference>
<dbReference type="InterPro" id="IPR000277">
    <property type="entry name" value="Cys/Met-Metab_PyrdxlP-dep_enz"/>
</dbReference>
<accession>V5SD14</accession>
<dbReference type="GO" id="GO:0030170">
    <property type="term" value="F:pyridoxal phosphate binding"/>
    <property type="evidence" value="ECO:0007669"/>
    <property type="project" value="InterPro"/>
</dbReference>
<evidence type="ECO:0000256" key="2">
    <source>
        <dbReference type="ARBA" id="ARBA00008667"/>
    </source>
</evidence>
<evidence type="ECO:0000256" key="10">
    <source>
        <dbReference type="ARBA" id="ARBA00078333"/>
    </source>
</evidence>
<keyword evidence="5 11" id="KW-0663">Pyridoxal phosphate</keyword>
<dbReference type="HOGENOM" id="CLU_018986_2_0_5"/>
<comment type="cofactor">
    <cofactor evidence="1 12">
        <name>pyridoxal 5'-phosphate</name>
        <dbReference type="ChEBI" id="CHEBI:597326"/>
    </cofactor>
</comment>
<dbReference type="InterPro" id="IPR015422">
    <property type="entry name" value="PyrdxlP-dep_Trfase_small"/>
</dbReference>
<dbReference type="SUPFAM" id="SSF53383">
    <property type="entry name" value="PLP-dependent transferases"/>
    <property type="match status" value="1"/>
</dbReference>
<sequence>MTKPRNPRTIAARKGIAVDTSFGAVAPPIHLSTTYVFPEFERAGTHDYSRTSNPTRSLLAETLAELEGGEGAVVTSSGMAAVDLATSQLRAFDLLVAPHDCYGGTHRLLSARRDMKHFDVMFVDQGNPEHMEEAFSASPTMIFIETPSNPLMRVVDIRAIAERARRAGAKIAVDNTFLSPALQRPLALGVDYVIHSTTKYLNGHSDVVGGAVVCAKKSEADIFAAWANIVGTTGSAFDAYLTLRGIRTLFPRIAQQQQSALAIARHLAKSASVERVHYPGLPSHPGHTIAKAQQSGFGAMLSFELAGGGEAARRFVETVRIFTLAESLGGVESLVAHPATMTHAGMDADARQAAGITDGLLRLSVGLEAEEDLIEDLEAALAASRPARPLRKKRA</sequence>
<dbReference type="GO" id="GO:0018826">
    <property type="term" value="F:methionine gamma-lyase activity"/>
    <property type="evidence" value="ECO:0007669"/>
    <property type="project" value="UniProtKB-EC"/>
</dbReference>
<dbReference type="Proteomes" id="UP000018542">
    <property type="component" value="Chromosome"/>
</dbReference>
<dbReference type="InterPro" id="IPR015421">
    <property type="entry name" value="PyrdxlP-dep_Trfase_major"/>
</dbReference>
<comment type="catalytic activity">
    <reaction evidence="8">
        <text>L-homocysteine + H2O = 2-oxobutanoate + hydrogen sulfide + NH4(+) + H(+)</text>
        <dbReference type="Rhea" id="RHEA:14501"/>
        <dbReference type="ChEBI" id="CHEBI:15377"/>
        <dbReference type="ChEBI" id="CHEBI:15378"/>
        <dbReference type="ChEBI" id="CHEBI:16763"/>
        <dbReference type="ChEBI" id="CHEBI:28938"/>
        <dbReference type="ChEBI" id="CHEBI:29919"/>
        <dbReference type="ChEBI" id="CHEBI:58199"/>
        <dbReference type="EC" id="4.4.1.2"/>
    </reaction>
</comment>
<dbReference type="InterPro" id="IPR015424">
    <property type="entry name" value="PyrdxlP-dep_Trfase"/>
</dbReference>
<dbReference type="FunFam" id="3.90.1150.10:FF:000008">
    <property type="entry name" value="Cystathionine gamma-synthase"/>
    <property type="match status" value="1"/>
</dbReference>
<dbReference type="GO" id="GO:0005737">
    <property type="term" value="C:cytoplasm"/>
    <property type="evidence" value="ECO:0007669"/>
    <property type="project" value="TreeGrafter"/>
</dbReference>
<dbReference type="Gene3D" id="3.90.1150.10">
    <property type="entry name" value="Aspartate Aminotransferase, domain 1"/>
    <property type="match status" value="1"/>
</dbReference>
<gene>
    <name evidence="13" type="ORF">W911_08180</name>
</gene>
<dbReference type="STRING" id="1029756.W911_08180"/>
<dbReference type="PATRIC" id="fig|1029756.8.peg.1705"/>
<evidence type="ECO:0000256" key="5">
    <source>
        <dbReference type="ARBA" id="ARBA00022898"/>
    </source>
</evidence>
<dbReference type="PROSITE" id="PS00868">
    <property type="entry name" value="CYS_MET_METAB_PP"/>
    <property type="match status" value="1"/>
</dbReference>
<evidence type="ECO:0000256" key="6">
    <source>
        <dbReference type="ARBA" id="ARBA00023239"/>
    </source>
</evidence>
<name>V5SD14_9HYPH</name>
<dbReference type="InterPro" id="IPR054542">
    <property type="entry name" value="Cys_met_metab_PP"/>
</dbReference>
<dbReference type="EC" id="4.4.1.11" evidence="3"/>
<proteinExistence type="inferred from homology"/>
<dbReference type="AlphaFoldDB" id="V5SD14"/>
<dbReference type="Pfam" id="PF01053">
    <property type="entry name" value="Cys_Met_Meta_PP"/>
    <property type="match status" value="1"/>
</dbReference>
<evidence type="ECO:0000313" key="14">
    <source>
        <dbReference type="Proteomes" id="UP000018542"/>
    </source>
</evidence>
<dbReference type="OrthoDB" id="9805807at2"/>
<reference evidence="13 14" key="1">
    <citation type="journal article" date="2014" name="Genome Announc.">
        <title>Complete Genome Sequence of Hyphomicrobium nitrativorans Strain NL23, a Denitrifying Bacterium Isolated from Biofilm of a Methanol-Fed Denitrification System Treating Seawater at the Montreal Biodome.</title>
        <authorList>
            <person name="Martineau C."/>
            <person name="Villeneuve C."/>
            <person name="Mauffrey F."/>
            <person name="Villemur R."/>
        </authorList>
    </citation>
    <scope>NUCLEOTIDE SEQUENCE [LARGE SCALE GENOMIC DNA]</scope>
    <source>
        <strain evidence="13">NL23</strain>
    </source>
</reference>
<evidence type="ECO:0000256" key="8">
    <source>
        <dbReference type="ARBA" id="ARBA00050802"/>
    </source>
</evidence>
<comment type="similarity">
    <text evidence="2">Belongs to the trans-sulfuration enzymes family. L-methionine gamma-lyase subfamily.</text>
</comment>
<dbReference type="Gene3D" id="3.40.640.10">
    <property type="entry name" value="Type I PLP-dependent aspartate aminotransferase-like (Major domain)"/>
    <property type="match status" value="1"/>
</dbReference>
<dbReference type="PANTHER" id="PTHR11808:SF75">
    <property type="entry name" value="CYSTATHIONINE GAMMA-SYNTHASE"/>
    <property type="match status" value="1"/>
</dbReference>
<evidence type="ECO:0000313" key="13">
    <source>
        <dbReference type="EMBL" id="AHB48372.1"/>
    </source>
</evidence>
<evidence type="ECO:0000256" key="12">
    <source>
        <dbReference type="RuleBase" id="RU362118"/>
    </source>
</evidence>
<dbReference type="EMBL" id="CP006912">
    <property type="protein sequence ID" value="AHB48372.1"/>
    <property type="molecule type" value="Genomic_DNA"/>
</dbReference>
<evidence type="ECO:0000256" key="4">
    <source>
        <dbReference type="ARBA" id="ARBA00019040"/>
    </source>
</evidence>
<evidence type="ECO:0000256" key="11">
    <source>
        <dbReference type="PIRSR" id="PIRSR001434-2"/>
    </source>
</evidence>